<protein>
    <submittedName>
        <fullName evidence="3">Uncharacterized protein</fullName>
    </submittedName>
</protein>
<keyword evidence="2" id="KW-0472">Membrane</keyword>
<organism evidence="3 4">
    <name type="scientific">Cymbomonas tetramitiformis</name>
    <dbReference type="NCBI Taxonomy" id="36881"/>
    <lineage>
        <taxon>Eukaryota</taxon>
        <taxon>Viridiplantae</taxon>
        <taxon>Chlorophyta</taxon>
        <taxon>Pyramimonadophyceae</taxon>
        <taxon>Pyramimonadales</taxon>
        <taxon>Pyramimonadaceae</taxon>
        <taxon>Cymbomonas</taxon>
    </lineage>
</organism>
<comment type="caution">
    <text evidence="3">The sequence shown here is derived from an EMBL/GenBank/DDBJ whole genome shotgun (WGS) entry which is preliminary data.</text>
</comment>
<reference evidence="3 4" key="1">
    <citation type="journal article" date="2015" name="Genome Biol. Evol.">
        <title>Comparative Genomics of a Bacterivorous Green Alga Reveals Evolutionary Causalities and Consequences of Phago-Mixotrophic Mode of Nutrition.</title>
        <authorList>
            <person name="Burns J.A."/>
            <person name="Paasch A."/>
            <person name="Narechania A."/>
            <person name="Kim E."/>
        </authorList>
    </citation>
    <scope>NUCLEOTIDE SEQUENCE [LARGE SCALE GENOMIC DNA]</scope>
    <source>
        <strain evidence="3 4">PLY_AMNH</strain>
    </source>
</reference>
<accession>A0AAE0FQY6</accession>
<feature type="non-terminal residue" evidence="3">
    <location>
        <position position="1"/>
    </location>
</feature>
<dbReference type="EMBL" id="LGRX02014691">
    <property type="protein sequence ID" value="KAK3264250.1"/>
    <property type="molecule type" value="Genomic_DNA"/>
</dbReference>
<keyword evidence="4" id="KW-1185">Reference proteome</keyword>
<gene>
    <name evidence="3" type="ORF">CYMTET_26999</name>
</gene>
<feature type="transmembrane region" description="Helical" evidence="2">
    <location>
        <begin position="599"/>
        <end position="617"/>
    </location>
</feature>
<evidence type="ECO:0000256" key="2">
    <source>
        <dbReference type="SAM" id="Phobius"/>
    </source>
</evidence>
<evidence type="ECO:0000256" key="1">
    <source>
        <dbReference type="SAM" id="MobiDB-lite"/>
    </source>
</evidence>
<feature type="compositionally biased region" description="Polar residues" evidence="1">
    <location>
        <begin position="662"/>
        <end position="672"/>
    </location>
</feature>
<keyword evidence="2" id="KW-1133">Transmembrane helix</keyword>
<evidence type="ECO:0000313" key="3">
    <source>
        <dbReference type="EMBL" id="KAK3264250.1"/>
    </source>
</evidence>
<proteinExistence type="predicted"/>
<evidence type="ECO:0000313" key="4">
    <source>
        <dbReference type="Proteomes" id="UP001190700"/>
    </source>
</evidence>
<feature type="region of interest" description="Disordered" evidence="1">
    <location>
        <begin position="652"/>
        <end position="672"/>
    </location>
</feature>
<sequence length="672" mass="73304">SPDKENHTLELVIDQEPQPNGGIVEEDEANNRQGITVRFCDWGAELEVTGTVTVGTVTSDWNTSICLSDQDILRSNDYYILQLSYSERSLGPQAAEARFEPSNTYTNEVLMNGVRVLTSAKGTLGVGSRRSSGGQMVVYEQMGLEESVLTVLLDVNASVAWTVRPTSPARAELRLRFCTEYLIETYGACGCGAALAPGIYVHFLARETVNMWDEICLRPTDAWDTDPVTGEAWFAVRYWETNWRADGSTLAVRSGYANALRYDGEMVAESFRSTLAIDESRWEDIRDVVLVPDNRTHTLELSLNDRDVQPGWVNQARVSIEVSFCGDWTAPAVSAGAGLWLGDLGYAAWGSTVWINERELASSNDTLCFWYGCDKEYGLFFNYSEVNLGRRTAENYNNTVYWDGVEVLTDFRSALEPRENVTVTHPWDPRSSPRTGLTVSADGGAHTLVLVLDVDGVTVAEDERNDTTARTYQLNVVLYGFLSTFKEALVDMAADVGNTGGDKRSVTIASLRAGSIIVEGWISLSEVQVGEDLQQRLLCCLQEQFSQYENLRVLGSVHASETAVLTGEAMGTAGIPFPSPSSTSATTAEGSDDSSDDSALLFVFMGAVLLLAALLLIGTIGYHWRKRDPVEPEEGLDCGPEAPASPLLRTALDKDGSVDQPAPQTASSGPAA</sequence>
<name>A0AAE0FQY6_9CHLO</name>
<dbReference type="Gene3D" id="2.60.40.10">
    <property type="entry name" value="Immunoglobulins"/>
    <property type="match status" value="1"/>
</dbReference>
<dbReference type="InterPro" id="IPR013783">
    <property type="entry name" value="Ig-like_fold"/>
</dbReference>
<dbReference type="AlphaFoldDB" id="A0AAE0FQY6"/>
<keyword evidence="2" id="KW-0812">Transmembrane</keyword>
<dbReference type="Proteomes" id="UP001190700">
    <property type="component" value="Unassembled WGS sequence"/>
</dbReference>